<name>A0A366E834_9HYPH</name>
<dbReference type="RefSeq" id="WP_113942494.1">
    <property type="nucleotide sequence ID" value="NZ_JBHEEG010000003.1"/>
</dbReference>
<evidence type="ECO:0000313" key="1">
    <source>
        <dbReference type="EMBL" id="RBO98526.1"/>
    </source>
</evidence>
<dbReference type="Proteomes" id="UP000252893">
    <property type="component" value="Unassembled WGS sequence"/>
</dbReference>
<proteinExistence type="predicted"/>
<gene>
    <name evidence="1" type="ORF">DFR47_101123</name>
</gene>
<comment type="caution">
    <text evidence="1">The sequence shown here is derived from an EMBL/GenBank/DDBJ whole genome shotgun (WGS) entry which is preliminary data.</text>
</comment>
<accession>A0A366E834</accession>
<sequence>MRKEHPISTAPQDGRTVTVLWTDFDGQINESPARYRQLAQLQKAGGDWDENDSGWWVFLDSTTQKKVTPTAWIENPDDETEDD</sequence>
<protein>
    <submittedName>
        <fullName evidence="1">Uncharacterized protein</fullName>
    </submittedName>
</protein>
<dbReference type="EMBL" id="QNRH01000001">
    <property type="protein sequence ID" value="RBO98526.1"/>
    <property type="molecule type" value="Genomic_DNA"/>
</dbReference>
<dbReference type="AlphaFoldDB" id="A0A366E834"/>
<keyword evidence="2" id="KW-1185">Reference proteome</keyword>
<dbReference type="OrthoDB" id="8451580at2"/>
<reference evidence="1 2" key="1">
    <citation type="submission" date="2018-06" db="EMBL/GenBank/DDBJ databases">
        <title>Genomic Encyclopedia of Type Strains, Phase IV (KMG-IV): sequencing the most valuable type-strain genomes for metagenomic binning, comparative biology and taxonomic classification.</title>
        <authorList>
            <person name="Goeker M."/>
        </authorList>
    </citation>
    <scope>NUCLEOTIDE SEQUENCE [LARGE SCALE GENOMIC DNA]</scope>
    <source>
        <strain evidence="1 2">DSM 25619</strain>
    </source>
</reference>
<organism evidence="1 2">
    <name type="scientific">Pseudochrobactrum asaccharolyticum</name>
    <dbReference type="NCBI Taxonomy" id="354351"/>
    <lineage>
        <taxon>Bacteria</taxon>
        <taxon>Pseudomonadati</taxon>
        <taxon>Pseudomonadota</taxon>
        <taxon>Alphaproteobacteria</taxon>
        <taxon>Hyphomicrobiales</taxon>
        <taxon>Brucellaceae</taxon>
        <taxon>Pseudochrobactrum</taxon>
    </lineage>
</organism>
<evidence type="ECO:0000313" key="2">
    <source>
        <dbReference type="Proteomes" id="UP000252893"/>
    </source>
</evidence>